<dbReference type="GO" id="GO:0003924">
    <property type="term" value="F:GTPase activity"/>
    <property type="evidence" value="ECO:0007669"/>
    <property type="project" value="InterPro"/>
</dbReference>
<dbReference type="InterPro" id="IPR027417">
    <property type="entry name" value="P-loop_NTPase"/>
</dbReference>
<evidence type="ECO:0000256" key="3">
    <source>
        <dbReference type="ARBA" id="ARBA00022801"/>
    </source>
</evidence>
<evidence type="ECO:0000256" key="6">
    <source>
        <dbReference type="SAM" id="MobiDB-lite"/>
    </source>
</evidence>
<feature type="compositionally biased region" description="Polar residues" evidence="6">
    <location>
        <begin position="1"/>
        <end position="23"/>
    </location>
</feature>
<dbReference type="RefSeq" id="WP_120082737.1">
    <property type="nucleotide sequence ID" value="NZ_QMDW01000001.1"/>
</dbReference>
<dbReference type="InterPro" id="IPR052040">
    <property type="entry name" value="GTPase/Isobutyryl-CoA_mutase"/>
</dbReference>
<accession>A0A3A6Q3U6</accession>
<gene>
    <name evidence="7" type="ORF">DP106_01220</name>
</gene>
<evidence type="ECO:0000256" key="5">
    <source>
        <dbReference type="ARBA" id="ARBA00023186"/>
    </source>
</evidence>
<evidence type="ECO:0000256" key="1">
    <source>
        <dbReference type="ARBA" id="ARBA00009625"/>
    </source>
</evidence>
<evidence type="ECO:0000256" key="2">
    <source>
        <dbReference type="ARBA" id="ARBA00022741"/>
    </source>
</evidence>
<comment type="similarity">
    <text evidence="1">Belongs to the SIMIBI class G3E GTPase family. ArgK/MeaB subfamily.</text>
</comment>
<proteinExistence type="inferred from homology"/>
<comment type="caution">
    <text evidence="7">The sequence shown here is derived from an EMBL/GenBank/DDBJ whole genome shotgun (WGS) entry which is preliminary data.</text>
</comment>
<dbReference type="Pfam" id="PF03308">
    <property type="entry name" value="MeaB"/>
    <property type="match status" value="1"/>
</dbReference>
<evidence type="ECO:0000256" key="4">
    <source>
        <dbReference type="ARBA" id="ARBA00023134"/>
    </source>
</evidence>
<dbReference type="EMBL" id="QMDW01000001">
    <property type="protein sequence ID" value="RJX51961.1"/>
    <property type="molecule type" value="Genomic_DNA"/>
</dbReference>
<protein>
    <submittedName>
        <fullName evidence="7">Methylmalonyl Co-A mutase-associated GTPase MeaB</fullName>
    </submittedName>
</protein>
<keyword evidence="4" id="KW-0342">GTP-binding</keyword>
<dbReference type="SUPFAM" id="SSF52540">
    <property type="entry name" value="P-loop containing nucleoside triphosphate hydrolases"/>
    <property type="match status" value="1"/>
</dbReference>
<keyword evidence="8" id="KW-1185">Reference proteome</keyword>
<dbReference type="PANTHER" id="PTHR43087:SF1">
    <property type="entry name" value="LAO_AO TRANSPORT SYSTEM ATPASE"/>
    <property type="match status" value="1"/>
</dbReference>
<reference evidence="7 8" key="1">
    <citation type="submission" date="2018-06" db="EMBL/GenBank/DDBJ databases">
        <title>Halonotius sp. F13-13 a new haloarchaeeon isolated from a solar saltern from Isla Cristina, Huelva, Spain.</title>
        <authorList>
            <person name="Duran-Viseras A."/>
            <person name="Sanchez-Porro C."/>
            <person name="Ventosa A."/>
        </authorList>
    </citation>
    <scope>NUCLEOTIDE SEQUENCE [LARGE SCALE GENOMIC DNA]</scope>
    <source>
        <strain evidence="7 8">CECT 7525</strain>
    </source>
</reference>
<dbReference type="OrthoDB" id="21324at2157"/>
<dbReference type="AlphaFoldDB" id="A0A3A6Q3U6"/>
<feature type="region of interest" description="Disordered" evidence="6">
    <location>
        <begin position="392"/>
        <end position="422"/>
    </location>
</feature>
<dbReference type="NCBIfam" id="TIGR00750">
    <property type="entry name" value="lao"/>
    <property type="match status" value="1"/>
</dbReference>
<feature type="region of interest" description="Disordered" evidence="6">
    <location>
        <begin position="1"/>
        <end position="25"/>
    </location>
</feature>
<sequence>MGDDTPQTAGGSSGNDVANSDPTASLPDALLATRSAAPREQLSASNTALLDGLLDGDQRALARVLTKIEDRTAGARDLLAALYTHAGTTPVLGVTGSPGAGKSTLVDKLTDYYRERGETVGVLAVDPASPYTGGSVLGDRIRMGSTAGDEGVFVRSMSARGRLGGLSMATTDAVTAFEAFGMDRIIIETVGAGQNEVDIVETADTVAVVVQPGSGDDVQLLKAGILEIGDIFVVNKADMDEAAQTVADLEAMVHGSKATGSVAGHHTADIGPGAHGSDDSEPPSESNISDDSEAPRSWTPTVVETIATTGEGVEEFADAVAAHTTHLNGSAGATSRRHRRAAATLQRLLRSDLRAISERLLEANGGLDAVATAVAGRDVDPYTLVDRLVAPLDAAVTSDPTDDDTTGDGPEADTNGDNNSSS</sequence>
<dbReference type="PANTHER" id="PTHR43087">
    <property type="entry name" value="LYSINE/ARGININE/ORNITHINE TRANSPORT SYSTEM KINASE"/>
    <property type="match status" value="1"/>
</dbReference>
<organism evidence="7 8">
    <name type="scientific">Halonotius pteroides</name>
    <dbReference type="NCBI Taxonomy" id="268735"/>
    <lineage>
        <taxon>Archaea</taxon>
        <taxon>Methanobacteriati</taxon>
        <taxon>Methanobacteriota</taxon>
        <taxon>Stenosarchaea group</taxon>
        <taxon>Halobacteria</taxon>
        <taxon>Halobacteriales</taxon>
        <taxon>Haloferacaceae</taxon>
        <taxon>Halonotius</taxon>
    </lineage>
</organism>
<keyword evidence="2" id="KW-0547">Nucleotide-binding</keyword>
<feature type="region of interest" description="Disordered" evidence="6">
    <location>
        <begin position="260"/>
        <end position="299"/>
    </location>
</feature>
<name>A0A3A6Q3U6_9EURY</name>
<evidence type="ECO:0000313" key="8">
    <source>
        <dbReference type="Proteomes" id="UP000281564"/>
    </source>
</evidence>
<dbReference type="Gene3D" id="3.40.50.300">
    <property type="entry name" value="P-loop containing nucleotide triphosphate hydrolases"/>
    <property type="match status" value="1"/>
</dbReference>
<dbReference type="InterPro" id="IPR005129">
    <property type="entry name" value="GTPase_ArgK"/>
</dbReference>
<dbReference type="Proteomes" id="UP000281564">
    <property type="component" value="Unassembled WGS sequence"/>
</dbReference>
<dbReference type="GO" id="GO:0005525">
    <property type="term" value="F:GTP binding"/>
    <property type="evidence" value="ECO:0007669"/>
    <property type="project" value="UniProtKB-KW"/>
</dbReference>
<keyword evidence="5" id="KW-0143">Chaperone</keyword>
<keyword evidence="3" id="KW-0378">Hydrolase</keyword>
<evidence type="ECO:0000313" key="7">
    <source>
        <dbReference type="EMBL" id="RJX51961.1"/>
    </source>
</evidence>